<organism evidence="3 4">
    <name type="scientific">Defluviimonas salinarum</name>
    <dbReference type="NCBI Taxonomy" id="2992147"/>
    <lineage>
        <taxon>Bacteria</taxon>
        <taxon>Pseudomonadati</taxon>
        <taxon>Pseudomonadota</taxon>
        <taxon>Alphaproteobacteria</taxon>
        <taxon>Rhodobacterales</taxon>
        <taxon>Paracoccaceae</taxon>
        <taxon>Albidovulum</taxon>
    </lineage>
</organism>
<dbReference type="Proteomes" id="UP001207582">
    <property type="component" value="Unassembled WGS sequence"/>
</dbReference>
<feature type="signal peptide" evidence="2">
    <location>
        <begin position="1"/>
        <end position="17"/>
    </location>
</feature>
<dbReference type="InterPro" id="IPR025738">
    <property type="entry name" value="BatD"/>
</dbReference>
<proteinExistence type="predicted"/>
<keyword evidence="1" id="KW-0472">Membrane</keyword>
<sequence>MMRVILLLFALALPASAQEGPVLEMEFDETAAIPGQPLSLRLTVLVPTFLPDPPAWPAMEIPNIRVRMASSGPTSRRIDGATWAGVSRRYLLTPMIAGNFALPAQEVAVSWADPETNAARETLLATEPIAFSGVVPAGAEGLDPFIAADTLTIEQSIEGETEGLAPGDSVIRNVTVMVGGASPMFLPVLLPAHDIPGFRAYAKEPVVEEREERGVLSGTRKESVTLIAEGGGTGEAPAIMLDWFNLATGEVETARADPVPLSVEGPPVSLAPVEAPRDWRRIAGAALAGAVGLALLGVVLRWLTPVVRHRVAEHRARWLVSEQRAWRMLTRTVRRRDDAALRPALDEWASRLPGADPRRDPRVGAALAALGAARYGPAGAGAQDGWRGLAGILPSLRYDALRHRRKVLLPPLNPAPGRS</sequence>
<evidence type="ECO:0000313" key="4">
    <source>
        <dbReference type="Proteomes" id="UP001207582"/>
    </source>
</evidence>
<dbReference type="RefSeq" id="WP_264771915.1">
    <property type="nucleotide sequence ID" value="NZ_JAPDOG010000008.1"/>
</dbReference>
<evidence type="ECO:0000256" key="2">
    <source>
        <dbReference type="SAM" id="SignalP"/>
    </source>
</evidence>
<keyword evidence="1" id="KW-1133">Transmembrane helix</keyword>
<keyword evidence="1" id="KW-0812">Transmembrane</keyword>
<evidence type="ECO:0000313" key="3">
    <source>
        <dbReference type="EMBL" id="MCW3782011.1"/>
    </source>
</evidence>
<feature type="transmembrane region" description="Helical" evidence="1">
    <location>
        <begin position="282"/>
        <end position="303"/>
    </location>
</feature>
<dbReference type="EMBL" id="JAPDOG010000008">
    <property type="protein sequence ID" value="MCW3782011.1"/>
    <property type="molecule type" value="Genomic_DNA"/>
</dbReference>
<keyword evidence="2" id="KW-0732">Signal</keyword>
<dbReference type="PANTHER" id="PTHR40940">
    <property type="entry name" value="PROTEIN BATD-RELATED"/>
    <property type="match status" value="1"/>
</dbReference>
<dbReference type="PANTHER" id="PTHR40940:SF1">
    <property type="entry name" value="PROTEIN BATD"/>
    <property type="match status" value="1"/>
</dbReference>
<evidence type="ECO:0008006" key="5">
    <source>
        <dbReference type="Google" id="ProtNLM"/>
    </source>
</evidence>
<gene>
    <name evidence="3" type="ORF">OM960_10425</name>
</gene>
<name>A0ABT3J2V3_9RHOB</name>
<accession>A0ABT3J2V3</accession>
<evidence type="ECO:0000256" key="1">
    <source>
        <dbReference type="SAM" id="Phobius"/>
    </source>
</evidence>
<comment type="caution">
    <text evidence="3">The sequence shown here is derived from an EMBL/GenBank/DDBJ whole genome shotgun (WGS) entry which is preliminary data.</text>
</comment>
<keyword evidence="4" id="KW-1185">Reference proteome</keyword>
<reference evidence="3 4" key="1">
    <citation type="submission" date="2022-10" db="EMBL/GenBank/DDBJ databases">
        <title>Defluviimonas sp. CAU 1641 isolated from mud.</title>
        <authorList>
            <person name="Kim W."/>
        </authorList>
    </citation>
    <scope>NUCLEOTIDE SEQUENCE [LARGE SCALE GENOMIC DNA]</scope>
    <source>
        <strain evidence="3 4">CAU 1641</strain>
    </source>
</reference>
<feature type="chain" id="PRO_5046507159" description="Oxygen tolerance" evidence="2">
    <location>
        <begin position="18"/>
        <end position="419"/>
    </location>
</feature>
<protein>
    <recommendedName>
        <fullName evidence="5">Oxygen tolerance</fullName>
    </recommendedName>
</protein>